<accession>A0A7V4XRZ5</accession>
<dbReference type="InterPro" id="IPR015947">
    <property type="entry name" value="PUA-like_sf"/>
</dbReference>
<dbReference type="SMART" id="SM00464">
    <property type="entry name" value="LON"/>
    <property type="match status" value="1"/>
</dbReference>
<comment type="caution">
    <text evidence="2">The sequence shown here is derived from an EMBL/GenBank/DDBJ whole genome shotgun (WGS) entry which is preliminary data.</text>
</comment>
<evidence type="ECO:0000259" key="1">
    <source>
        <dbReference type="PROSITE" id="PS51787"/>
    </source>
</evidence>
<dbReference type="SUPFAM" id="SSF88697">
    <property type="entry name" value="PUA domain-like"/>
    <property type="match status" value="1"/>
</dbReference>
<dbReference type="EMBL" id="DTKL01000030">
    <property type="protein sequence ID" value="HGY94073.1"/>
    <property type="molecule type" value="Genomic_DNA"/>
</dbReference>
<dbReference type="InterPro" id="IPR003111">
    <property type="entry name" value="Lon_prtase_N"/>
</dbReference>
<evidence type="ECO:0000313" key="2">
    <source>
        <dbReference type="EMBL" id="HGY94073.1"/>
    </source>
</evidence>
<sequence length="200" mass="23032">MKIPLFPLDVVLFPGAPLPLHIFEERYREMFRRCMAEQIEFGVVRAQEDGLAVVGCTASIGRVMHRYEDGRFDVMCHGERRFEIELLDDTHAYLQAEVDFLPDEGPEATRAEREQCAALHFEAIELARLDLPMPQLDLDKPIAFPLASVLPADLDFKQQLLDMRSDAGRTRKLQEFYEVLLPQLRTSTPMRRIQSNGRVM</sequence>
<dbReference type="GO" id="GO:0006508">
    <property type="term" value="P:proteolysis"/>
    <property type="evidence" value="ECO:0007669"/>
    <property type="project" value="UniProtKB-KW"/>
</dbReference>
<feature type="domain" description="Lon N-terminal" evidence="1">
    <location>
        <begin position="1"/>
        <end position="181"/>
    </location>
</feature>
<proteinExistence type="predicted"/>
<dbReference type="PROSITE" id="PS51787">
    <property type="entry name" value="LON_N"/>
    <property type="match status" value="1"/>
</dbReference>
<dbReference type="PANTHER" id="PTHR46732:SF8">
    <property type="entry name" value="ATP-DEPENDENT PROTEASE LA (LON) DOMAIN PROTEIN"/>
    <property type="match status" value="1"/>
</dbReference>
<reference evidence="2" key="1">
    <citation type="journal article" date="2020" name="mSystems">
        <title>Genome- and Community-Level Interaction Insights into Carbon Utilization and Element Cycling Functions of Hydrothermarchaeota in Hydrothermal Sediment.</title>
        <authorList>
            <person name="Zhou Z."/>
            <person name="Liu Y."/>
            <person name="Xu W."/>
            <person name="Pan J."/>
            <person name="Luo Z.H."/>
            <person name="Li M."/>
        </authorList>
    </citation>
    <scope>NUCLEOTIDE SEQUENCE [LARGE SCALE GENOMIC DNA]</scope>
    <source>
        <strain evidence="2">SpSt-855</strain>
    </source>
</reference>
<name>A0A7V4XRZ5_9BACT</name>
<dbReference type="Pfam" id="PF02190">
    <property type="entry name" value="LON_substr_bdg"/>
    <property type="match status" value="1"/>
</dbReference>
<keyword evidence="2" id="KW-0645">Protease</keyword>
<gene>
    <name evidence="2" type="ORF">ENW50_05235</name>
</gene>
<dbReference type="GO" id="GO:0008233">
    <property type="term" value="F:peptidase activity"/>
    <property type="evidence" value="ECO:0007669"/>
    <property type="project" value="UniProtKB-KW"/>
</dbReference>
<organism evidence="2">
    <name type="scientific">Acidobacterium capsulatum</name>
    <dbReference type="NCBI Taxonomy" id="33075"/>
    <lineage>
        <taxon>Bacteria</taxon>
        <taxon>Pseudomonadati</taxon>
        <taxon>Acidobacteriota</taxon>
        <taxon>Terriglobia</taxon>
        <taxon>Terriglobales</taxon>
        <taxon>Acidobacteriaceae</taxon>
        <taxon>Acidobacterium</taxon>
    </lineage>
</organism>
<protein>
    <submittedName>
        <fullName evidence="2">ATP-dependent protease La domain-containing protein</fullName>
    </submittedName>
</protein>
<dbReference type="InterPro" id="IPR046336">
    <property type="entry name" value="Lon_prtase_N_sf"/>
</dbReference>
<dbReference type="AlphaFoldDB" id="A0A7V4XRZ5"/>
<keyword evidence="2" id="KW-0378">Hydrolase</keyword>
<dbReference type="PANTHER" id="PTHR46732">
    <property type="entry name" value="ATP-DEPENDENT PROTEASE LA (LON) DOMAIN PROTEIN"/>
    <property type="match status" value="1"/>
</dbReference>
<dbReference type="Gene3D" id="2.30.130.40">
    <property type="entry name" value="LON domain-like"/>
    <property type="match status" value="1"/>
</dbReference>